<dbReference type="GO" id="GO:0005737">
    <property type="term" value="C:cytoplasm"/>
    <property type="evidence" value="ECO:0007669"/>
    <property type="project" value="UniProtKB-SubCell"/>
</dbReference>
<keyword evidence="6 9" id="KW-0418">Kinase</keyword>
<dbReference type="Gene3D" id="3.40.1160.10">
    <property type="entry name" value="Acetylglutamate kinase-like"/>
    <property type="match status" value="1"/>
</dbReference>
<dbReference type="HAMAP" id="MF_00082">
    <property type="entry name" value="ArgB"/>
    <property type="match status" value="1"/>
</dbReference>
<organism evidence="11 12">
    <name type="scientific">Mammaliicoccus sciuri</name>
    <name type="common">Staphylococcus sciuri</name>
    <dbReference type="NCBI Taxonomy" id="1296"/>
    <lineage>
        <taxon>Bacteria</taxon>
        <taxon>Bacillati</taxon>
        <taxon>Bacillota</taxon>
        <taxon>Bacilli</taxon>
        <taxon>Bacillales</taxon>
        <taxon>Staphylococcaceae</taxon>
        <taxon>Mammaliicoccus</taxon>
    </lineage>
</organism>
<comment type="catalytic activity">
    <reaction evidence="8 9">
        <text>N-acetyl-L-glutamate + ATP = N-acetyl-L-glutamyl 5-phosphate + ADP</text>
        <dbReference type="Rhea" id="RHEA:14629"/>
        <dbReference type="ChEBI" id="CHEBI:30616"/>
        <dbReference type="ChEBI" id="CHEBI:44337"/>
        <dbReference type="ChEBI" id="CHEBI:57936"/>
        <dbReference type="ChEBI" id="CHEBI:456216"/>
        <dbReference type="EC" id="2.7.2.8"/>
    </reaction>
</comment>
<dbReference type="NCBIfam" id="TIGR00761">
    <property type="entry name" value="argB"/>
    <property type="match status" value="1"/>
</dbReference>
<comment type="pathway">
    <text evidence="1 9">Amino-acid biosynthesis; L-arginine biosynthesis; N(2)-acetyl-L-ornithine from L-glutamate: step 2/4.</text>
</comment>
<feature type="binding site" evidence="9">
    <location>
        <position position="62"/>
    </location>
    <ligand>
        <name>substrate</name>
    </ligand>
</feature>
<evidence type="ECO:0000259" key="10">
    <source>
        <dbReference type="Pfam" id="PF00696"/>
    </source>
</evidence>
<evidence type="ECO:0000256" key="1">
    <source>
        <dbReference type="ARBA" id="ARBA00004828"/>
    </source>
</evidence>
<dbReference type="GeneID" id="48592432"/>
<dbReference type="GO" id="GO:0003991">
    <property type="term" value="F:acetylglutamate kinase activity"/>
    <property type="evidence" value="ECO:0007669"/>
    <property type="project" value="UniProtKB-UniRule"/>
</dbReference>
<name>A0AAI8DHX5_MAMSC</name>
<keyword evidence="9" id="KW-0963">Cytoplasm</keyword>
<evidence type="ECO:0000313" key="11">
    <source>
        <dbReference type="EMBL" id="ASE33768.1"/>
    </source>
</evidence>
<dbReference type="PIRSF" id="PIRSF000728">
    <property type="entry name" value="NAGK"/>
    <property type="match status" value="1"/>
</dbReference>
<comment type="similarity">
    <text evidence="9">Belongs to the acetylglutamate kinase family. ArgB subfamily.</text>
</comment>
<dbReference type="SUPFAM" id="SSF53633">
    <property type="entry name" value="Carbamate kinase-like"/>
    <property type="match status" value="1"/>
</dbReference>
<evidence type="ECO:0000313" key="12">
    <source>
        <dbReference type="Proteomes" id="UP000197058"/>
    </source>
</evidence>
<feature type="site" description="Transition state stabilizer" evidence="9">
    <location>
        <position position="7"/>
    </location>
</feature>
<evidence type="ECO:0000256" key="3">
    <source>
        <dbReference type="ARBA" id="ARBA00022605"/>
    </source>
</evidence>
<dbReference type="KEGG" id="sscu:CEP64_04000"/>
<dbReference type="CDD" id="cd04238">
    <property type="entry name" value="AAK_NAGK-like"/>
    <property type="match status" value="1"/>
</dbReference>
<protein>
    <recommendedName>
        <fullName evidence="9">Acetylglutamate kinase</fullName>
        <ecNumber evidence="9">2.7.2.8</ecNumber>
    </recommendedName>
    <alternativeName>
        <fullName evidence="9">N-acetyl-L-glutamate 5-phosphotransferase</fullName>
    </alternativeName>
    <alternativeName>
        <fullName evidence="9">NAG kinase</fullName>
        <shortName evidence="9">NAGK</shortName>
    </alternativeName>
</protein>
<dbReference type="GO" id="GO:0042450">
    <property type="term" value="P:L-arginine biosynthetic process via ornithine"/>
    <property type="evidence" value="ECO:0007669"/>
    <property type="project" value="UniProtKB-UniRule"/>
</dbReference>
<feature type="domain" description="Aspartate/glutamate/uridylate kinase" evidence="10">
    <location>
        <begin position="3"/>
        <end position="231"/>
    </location>
</feature>
<dbReference type="AlphaFoldDB" id="A0AAI8DHX5"/>
<dbReference type="RefSeq" id="WP_048539835.1">
    <property type="nucleotide sequence ID" value="NZ_CP022046.2"/>
</dbReference>
<dbReference type="GO" id="GO:0005524">
    <property type="term" value="F:ATP binding"/>
    <property type="evidence" value="ECO:0007669"/>
    <property type="project" value="UniProtKB-UniRule"/>
</dbReference>
<proteinExistence type="inferred from homology"/>
<evidence type="ECO:0000256" key="8">
    <source>
        <dbReference type="ARBA" id="ARBA00048141"/>
    </source>
</evidence>
<evidence type="ECO:0000256" key="5">
    <source>
        <dbReference type="ARBA" id="ARBA00022741"/>
    </source>
</evidence>
<gene>
    <name evidence="9 11" type="primary">argB</name>
    <name evidence="11" type="ORF">CEP64_04000</name>
</gene>
<comment type="function">
    <text evidence="9">Catalyzes the ATP-dependent phosphorylation of N-acetyl-L-glutamate.</text>
</comment>
<dbReference type="InterPro" id="IPR001048">
    <property type="entry name" value="Asp/Glu/Uridylate_kinase"/>
</dbReference>
<comment type="subcellular location">
    <subcellularLocation>
        <location evidence="9">Cytoplasm</location>
    </subcellularLocation>
</comment>
<dbReference type="InterPro" id="IPR037528">
    <property type="entry name" value="ArgB"/>
</dbReference>
<dbReference type="InterPro" id="IPR004662">
    <property type="entry name" value="AcgluKinase_fam"/>
</dbReference>
<evidence type="ECO:0000256" key="7">
    <source>
        <dbReference type="ARBA" id="ARBA00022840"/>
    </source>
</evidence>
<keyword evidence="4 9" id="KW-0808">Transferase</keyword>
<evidence type="ECO:0000256" key="6">
    <source>
        <dbReference type="ARBA" id="ARBA00022777"/>
    </source>
</evidence>
<dbReference type="PANTHER" id="PTHR23342">
    <property type="entry name" value="N-ACETYLGLUTAMATE SYNTHASE"/>
    <property type="match status" value="1"/>
</dbReference>
<sequence>MKYAVIKIGGSVLSNLSQTIIEDILTLKSQNYMPIIVHGGGPFINKQLTKIGIESKFVDGLRVTDEEVLLQTSSTLIGEVNPQVVYQINQHDSLALGINGIDMNLFDIKPLDSKYGFVAECTSVNKETLANICSNSIPVIAPIGIDRNTGQRYNINADSLAYKIASEMEGDLFLISDIPGVLIKDEVQSHLSINDIHNYIETTEIYGGMIPKVTGAISAIKEGCKSVKIISGSSDHALLKSSHSNKIGTTITL</sequence>
<dbReference type="InterPro" id="IPR036393">
    <property type="entry name" value="AceGlu_kinase-like_sf"/>
</dbReference>
<feature type="binding site" evidence="9">
    <location>
        <begin position="40"/>
        <end position="41"/>
    </location>
    <ligand>
        <name>substrate</name>
    </ligand>
</feature>
<dbReference type="PANTHER" id="PTHR23342:SF0">
    <property type="entry name" value="N-ACETYLGLUTAMATE SYNTHASE, MITOCHONDRIAL"/>
    <property type="match status" value="1"/>
</dbReference>
<keyword evidence="3 9" id="KW-0028">Amino-acid biosynthesis</keyword>
<feature type="site" description="Transition state stabilizer" evidence="9">
    <location>
        <position position="212"/>
    </location>
</feature>
<dbReference type="Proteomes" id="UP000197058">
    <property type="component" value="Chromosome"/>
</dbReference>
<dbReference type="Pfam" id="PF00696">
    <property type="entry name" value="AA_kinase"/>
    <property type="match status" value="1"/>
</dbReference>
<evidence type="ECO:0000256" key="2">
    <source>
        <dbReference type="ARBA" id="ARBA00022571"/>
    </source>
</evidence>
<feature type="binding site" evidence="9">
    <location>
        <position position="154"/>
    </location>
    <ligand>
        <name>substrate</name>
    </ligand>
</feature>
<dbReference type="EMBL" id="CP022046">
    <property type="protein sequence ID" value="ASE33768.1"/>
    <property type="molecule type" value="Genomic_DNA"/>
</dbReference>
<evidence type="ECO:0000256" key="4">
    <source>
        <dbReference type="ARBA" id="ARBA00022679"/>
    </source>
</evidence>
<evidence type="ECO:0000256" key="9">
    <source>
        <dbReference type="HAMAP-Rule" id="MF_00082"/>
    </source>
</evidence>
<keyword evidence="5 9" id="KW-0547">Nucleotide-binding</keyword>
<accession>A0AAI8DHX5</accession>
<keyword evidence="7 9" id="KW-0067">ATP-binding</keyword>
<keyword evidence="2 9" id="KW-0055">Arginine biosynthesis</keyword>
<dbReference type="EC" id="2.7.2.8" evidence="9"/>
<reference evidence="12" key="1">
    <citation type="submission" date="2017-06" db="EMBL/GenBank/DDBJ databases">
        <title>FDA dAtabase for Regulatory Grade micrObial Sequences (FDA-ARGOS): Supporting development and validation of Infectious Disease Dx tests.</title>
        <authorList>
            <person name="Goldberg B."/>
            <person name="Campos J."/>
            <person name="Tallon L."/>
            <person name="Sadzewicz L."/>
            <person name="Sengamalay N."/>
            <person name="Ott S."/>
            <person name="Godinez A."/>
            <person name="Nagaraj S."/>
            <person name="Vavikolanu K."/>
            <person name="Nadendla S."/>
            <person name="George J."/>
            <person name="Geyer C."/>
            <person name="Sichtig H."/>
        </authorList>
    </citation>
    <scope>NUCLEOTIDE SEQUENCE [LARGE SCALE GENOMIC DNA]</scope>
    <source>
        <strain evidence="12">FDAARGOS_285</strain>
    </source>
</reference>